<keyword evidence="7" id="KW-0809">Transit peptide</keyword>
<sequence length="707" mass="79270">SWGFCRTCSSGVIPNERIRNIGISAHIDSGKTTLTERVLYYTGRIAEIHEVKGKDGVGATMDSMELERQRGITIQSAATYTMWKNHNINIIDTPGHVDFTIEVERALRVLDGAVLVLCAVGGVQCQTMTVNRQMKRYNVPFLTFINKLDRLGANPSRALQQLRTKLNHNAAFVNIPIGLEGNMRGIIDLVQEQSVYFEGPFGQSVRYDEIPADFRAEAADRRQELVECVANADEILGEMFLEEKIPTNDDLKAAIRRATVQRLFTPVLVGTALKNKGVQPLLDAVLDYLPNPTEVQNYATLNDEDSSETSKIQMDPTRDDTNPYVGLAFKLEAGRFGQLTYVRVYQGCLRKGEYIYNTRTGKRVRVQRLVRLHADQMEVRANQHASAVFICCHFVSQESIHVPEPVISMSMKPANKNDLDKFSKGINRFTREDPTFRVHYDPESKETIISGMGELHLEIYSQRMEREYSCPCVMGKPKVAFRETITSPVPFDFTHKKQTGGSGQYGKVIGVLEPLELEHYTKLEFEDQTVGTNIPKQFVPAIEKGFREACEKGPLSGHKISGVKFLLEDGAHHMVDSNEISFIRAGEGAVKQAMEKANAIILEPIMSVEIVAPQEFQGAVISGVNRRHGVITGQDGAEGYFTLYADIPLNDMFGYASELRSCTEGKGEYTMEYSRYQPCLPATQEELIHKYLEATGQLPATKKKWKS</sequence>
<name>A0A4W6CRL8_LATCA</name>
<dbReference type="InterPro" id="IPR035649">
    <property type="entry name" value="EFG_V"/>
</dbReference>
<evidence type="ECO:0000256" key="4">
    <source>
        <dbReference type="ARBA" id="ARBA00022768"/>
    </source>
</evidence>
<dbReference type="GO" id="GO:0005525">
    <property type="term" value="F:GTP binding"/>
    <property type="evidence" value="ECO:0007669"/>
    <property type="project" value="UniProtKB-UniRule"/>
</dbReference>
<dbReference type="PROSITE" id="PS00301">
    <property type="entry name" value="G_TR_1"/>
    <property type="match status" value="1"/>
</dbReference>
<dbReference type="Ensembl" id="ENSLCAT00010015265.1">
    <property type="protein sequence ID" value="ENSLCAP00010014948.1"/>
    <property type="gene ID" value="ENSLCAG00010006849.1"/>
</dbReference>
<dbReference type="InterPro" id="IPR027417">
    <property type="entry name" value="P-loop_NTPase"/>
</dbReference>
<keyword evidence="5" id="KW-0378">Hydrolase</keyword>
<dbReference type="Gene3D" id="3.30.230.10">
    <property type="match status" value="1"/>
</dbReference>
<feature type="binding site" evidence="11">
    <location>
        <begin position="92"/>
        <end position="96"/>
    </location>
    <ligand>
        <name>GTP</name>
        <dbReference type="ChEBI" id="CHEBI:37565"/>
    </ligand>
</feature>
<comment type="subcellular location">
    <subcellularLocation>
        <location evidence="1 11">Mitochondrion</location>
    </subcellularLocation>
</comment>
<evidence type="ECO:0000313" key="13">
    <source>
        <dbReference type="Ensembl" id="ENSLCAP00010014948.1"/>
    </source>
</evidence>
<dbReference type="SUPFAM" id="SSF52540">
    <property type="entry name" value="P-loop containing nucleoside triphosphate hydrolases"/>
    <property type="match status" value="1"/>
</dbReference>
<dbReference type="SMART" id="SM00889">
    <property type="entry name" value="EFG_IV"/>
    <property type="match status" value="1"/>
</dbReference>
<feature type="binding site" evidence="11">
    <location>
        <begin position="25"/>
        <end position="32"/>
    </location>
    <ligand>
        <name>GTP</name>
        <dbReference type="ChEBI" id="CHEBI:37565"/>
    </ligand>
</feature>
<keyword evidence="4 11" id="KW-0251">Elongation factor</keyword>
<dbReference type="NCBIfam" id="NF009381">
    <property type="entry name" value="PRK12740.1-5"/>
    <property type="match status" value="1"/>
</dbReference>
<dbReference type="GO" id="GO:0003746">
    <property type="term" value="F:translation elongation factor activity"/>
    <property type="evidence" value="ECO:0007669"/>
    <property type="project" value="UniProtKB-UniRule"/>
</dbReference>
<dbReference type="PROSITE" id="PS51722">
    <property type="entry name" value="G_TR_2"/>
    <property type="match status" value="1"/>
</dbReference>
<evidence type="ECO:0000256" key="11">
    <source>
        <dbReference type="HAMAP-Rule" id="MF_03061"/>
    </source>
</evidence>
<dbReference type="SUPFAM" id="SSF54211">
    <property type="entry name" value="Ribosomal protein S5 domain 2-like"/>
    <property type="match status" value="1"/>
</dbReference>
<feature type="binding site" evidence="11">
    <location>
        <begin position="146"/>
        <end position="149"/>
    </location>
    <ligand>
        <name>GTP</name>
        <dbReference type="ChEBI" id="CHEBI:37565"/>
    </ligand>
</feature>
<keyword evidence="14" id="KW-1185">Reference proteome</keyword>
<dbReference type="CDD" id="cd01886">
    <property type="entry name" value="EF-G"/>
    <property type="match status" value="1"/>
</dbReference>
<comment type="similarity">
    <text evidence="11">Belongs to the GTP-binding elongation factor family. EF-G/EF-2 subfamily.</text>
</comment>
<dbReference type="Gene3D" id="3.30.70.240">
    <property type="match status" value="1"/>
</dbReference>
<dbReference type="InterPro" id="IPR020568">
    <property type="entry name" value="Ribosomal_Su5_D2-typ_SF"/>
</dbReference>
<evidence type="ECO:0000259" key="12">
    <source>
        <dbReference type="PROSITE" id="PS51722"/>
    </source>
</evidence>
<dbReference type="InterPro" id="IPR009022">
    <property type="entry name" value="EFG_III"/>
</dbReference>
<dbReference type="PANTHER" id="PTHR43636:SF2">
    <property type="entry name" value="ELONGATION FACTOR G, MITOCHONDRIAL"/>
    <property type="match status" value="1"/>
</dbReference>
<evidence type="ECO:0000256" key="10">
    <source>
        <dbReference type="ARBA" id="ARBA00049117"/>
    </source>
</evidence>
<dbReference type="HAMAP" id="MF_00054_B">
    <property type="entry name" value="EF_G_EF_2_B"/>
    <property type="match status" value="1"/>
</dbReference>
<dbReference type="CDD" id="cd16262">
    <property type="entry name" value="EFG_III"/>
    <property type="match status" value="1"/>
</dbReference>
<evidence type="ECO:0000256" key="1">
    <source>
        <dbReference type="ARBA" id="ARBA00004173"/>
    </source>
</evidence>
<dbReference type="Pfam" id="PF14492">
    <property type="entry name" value="EFG_III"/>
    <property type="match status" value="1"/>
</dbReference>
<dbReference type="GeneTree" id="ENSGT00550000074911"/>
<dbReference type="InterPro" id="IPR000795">
    <property type="entry name" value="T_Tr_GTP-bd_dom"/>
</dbReference>
<gene>
    <name evidence="11 13" type="primary">GFM1</name>
    <name evidence="11" type="synonym">EFG1</name>
    <name evidence="13" type="synonym">gfm1</name>
</gene>
<dbReference type="FunFam" id="3.30.70.240:FF:000001">
    <property type="entry name" value="Elongation factor G"/>
    <property type="match status" value="1"/>
</dbReference>
<dbReference type="InterPro" id="IPR005225">
    <property type="entry name" value="Small_GTP-bd"/>
</dbReference>
<keyword evidence="8 11" id="KW-0496">Mitochondrion</keyword>
<reference evidence="13" key="3">
    <citation type="submission" date="2025-09" db="UniProtKB">
        <authorList>
            <consortium name="Ensembl"/>
        </authorList>
    </citation>
    <scope>IDENTIFICATION</scope>
</reference>
<dbReference type="InterPro" id="IPR004161">
    <property type="entry name" value="EFTu-like_2"/>
</dbReference>
<reference evidence="14" key="1">
    <citation type="submission" date="2015-09" db="EMBL/GenBank/DDBJ databases">
        <authorList>
            <person name="Sai Rama Sridatta P."/>
        </authorList>
    </citation>
    <scope>NUCLEOTIDE SEQUENCE [LARGE SCALE GENOMIC DNA]</scope>
</reference>
<evidence type="ECO:0000256" key="2">
    <source>
        <dbReference type="ARBA" id="ARBA00005870"/>
    </source>
</evidence>
<dbReference type="Proteomes" id="UP000314980">
    <property type="component" value="Unassembled WGS sequence"/>
</dbReference>
<dbReference type="FunFam" id="2.40.30.10:FF:000022">
    <property type="entry name" value="Elongation factor G, mitochondrial"/>
    <property type="match status" value="1"/>
</dbReference>
<keyword evidence="3 11" id="KW-0547">Nucleotide-binding</keyword>
<accession>A0A4W6CRL8</accession>
<dbReference type="Pfam" id="PF03144">
    <property type="entry name" value="GTP_EFTU_D2"/>
    <property type="match status" value="1"/>
</dbReference>
<dbReference type="SUPFAM" id="SSF50447">
    <property type="entry name" value="Translation proteins"/>
    <property type="match status" value="1"/>
</dbReference>
<dbReference type="GO" id="GO:0070125">
    <property type="term" value="P:mitochondrial translational elongation"/>
    <property type="evidence" value="ECO:0007669"/>
    <property type="project" value="UniProtKB-UniRule"/>
</dbReference>
<dbReference type="InterPro" id="IPR004540">
    <property type="entry name" value="Transl_elong_EFG/EF2"/>
</dbReference>
<dbReference type="PANTHER" id="PTHR43636">
    <property type="entry name" value="ELONGATION FACTOR G, MITOCHONDRIAL"/>
    <property type="match status" value="1"/>
</dbReference>
<dbReference type="Gene3D" id="3.30.70.870">
    <property type="entry name" value="Elongation Factor G (Translational Gtpase), domain 3"/>
    <property type="match status" value="1"/>
</dbReference>
<dbReference type="FunFam" id="3.40.50.300:FF:000539">
    <property type="entry name" value="Elongation factor G, mitochondrial"/>
    <property type="match status" value="1"/>
</dbReference>
<dbReference type="GO" id="GO:0003924">
    <property type="term" value="F:GTPase activity"/>
    <property type="evidence" value="ECO:0007669"/>
    <property type="project" value="UniProtKB-UniRule"/>
</dbReference>
<comment type="function">
    <text evidence="11">Mitochondrial GTPase that catalyzes the GTP-dependent ribosomal translocation step during translation elongation. During this step, the ribosome changes from the pre-translocational (PRE) to the post-translocational (POST) state as the newly formed A-site-bound peptidyl-tRNA and P-site-bound deacylated tRNA move to the P and E sites, respectively. Catalyzes the coordinated movement of the two tRNA molecules, the mRNA and conformational changes in the ribosome. Does not mediate the disassembly of ribosomes from messenger RNA at the termination of mitochondrial protein biosynthesis.</text>
</comment>
<dbReference type="FunFam" id="3.30.70.870:FF:000008">
    <property type="entry name" value="Elongation factor G, mitochondrial"/>
    <property type="match status" value="1"/>
</dbReference>
<evidence type="ECO:0000256" key="8">
    <source>
        <dbReference type="ARBA" id="ARBA00023128"/>
    </source>
</evidence>
<dbReference type="InterPro" id="IPR014721">
    <property type="entry name" value="Ribsml_uS5_D2-typ_fold_subgr"/>
</dbReference>
<keyword evidence="6 11" id="KW-0648">Protein biosynthesis</keyword>
<proteinExistence type="inferred from homology"/>
<dbReference type="InterPro" id="IPR035647">
    <property type="entry name" value="EFG_III/V"/>
</dbReference>
<dbReference type="Pfam" id="PF00009">
    <property type="entry name" value="GTP_EFTU"/>
    <property type="match status" value="1"/>
</dbReference>
<dbReference type="InterPro" id="IPR047872">
    <property type="entry name" value="EFG_IV"/>
</dbReference>
<dbReference type="Pfam" id="PF00679">
    <property type="entry name" value="EFG_C"/>
    <property type="match status" value="1"/>
</dbReference>
<reference evidence="13" key="2">
    <citation type="submission" date="2025-08" db="UniProtKB">
        <authorList>
            <consortium name="Ensembl"/>
        </authorList>
    </citation>
    <scope>IDENTIFICATION</scope>
</reference>
<dbReference type="SUPFAM" id="SSF54980">
    <property type="entry name" value="EF-G C-terminal domain-like"/>
    <property type="match status" value="2"/>
</dbReference>
<dbReference type="PRINTS" id="PR00315">
    <property type="entry name" value="ELONGATNFCT"/>
</dbReference>
<dbReference type="GO" id="GO:0005739">
    <property type="term" value="C:mitochondrion"/>
    <property type="evidence" value="ECO:0007669"/>
    <property type="project" value="UniProtKB-SubCell"/>
</dbReference>
<dbReference type="InterPro" id="IPR005517">
    <property type="entry name" value="Transl_elong_EFG/EF2_IV"/>
</dbReference>
<protein>
    <recommendedName>
        <fullName evidence="11">Elongation factor G, mitochondrial</fullName>
        <shortName evidence="11">EF-Gmt</shortName>
    </recommendedName>
    <alternativeName>
        <fullName evidence="11">Elongation factor G 1, mitochondrial</fullName>
        <shortName evidence="11">mEF-G 1</shortName>
    </alternativeName>
    <alternativeName>
        <fullName evidence="11">Elongation factor G1</fullName>
    </alternativeName>
</protein>
<evidence type="ECO:0000256" key="9">
    <source>
        <dbReference type="ARBA" id="ARBA00023134"/>
    </source>
</evidence>
<organism evidence="13 14">
    <name type="scientific">Lates calcarifer</name>
    <name type="common">Barramundi</name>
    <name type="synonym">Holocentrus calcarifer</name>
    <dbReference type="NCBI Taxonomy" id="8187"/>
    <lineage>
        <taxon>Eukaryota</taxon>
        <taxon>Metazoa</taxon>
        <taxon>Chordata</taxon>
        <taxon>Craniata</taxon>
        <taxon>Vertebrata</taxon>
        <taxon>Euteleostomi</taxon>
        <taxon>Actinopterygii</taxon>
        <taxon>Neopterygii</taxon>
        <taxon>Teleostei</taxon>
        <taxon>Neoteleostei</taxon>
        <taxon>Acanthomorphata</taxon>
        <taxon>Carangaria</taxon>
        <taxon>Carangaria incertae sedis</taxon>
        <taxon>Centropomidae</taxon>
        <taxon>Lates</taxon>
    </lineage>
</organism>
<dbReference type="Pfam" id="PF03764">
    <property type="entry name" value="EFG_IV"/>
    <property type="match status" value="1"/>
</dbReference>
<dbReference type="InterPro" id="IPR031157">
    <property type="entry name" value="G_TR_CS"/>
</dbReference>
<dbReference type="CDD" id="cd01434">
    <property type="entry name" value="EFG_mtEFG1_IV"/>
    <property type="match status" value="1"/>
</dbReference>
<dbReference type="UniPathway" id="UPA00345"/>
<dbReference type="NCBIfam" id="TIGR00484">
    <property type="entry name" value="EF-G"/>
    <property type="match status" value="1"/>
</dbReference>
<keyword evidence="9 11" id="KW-0342">GTP-binding</keyword>
<evidence type="ECO:0000256" key="3">
    <source>
        <dbReference type="ARBA" id="ARBA00022741"/>
    </source>
</evidence>
<dbReference type="Gene3D" id="2.40.30.10">
    <property type="entry name" value="Translation factors"/>
    <property type="match status" value="1"/>
</dbReference>
<dbReference type="SMART" id="SM00838">
    <property type="entry name" value="EFG_C"/>
    <property type="match status" value="1"/>
</dbReference>
<dbReference type="AlphaFoldDB" id="A0A4W6CRL8"/>
<evidence type="ECO:0000313" key="14">
    <source>
        <dbReference type="Proteomes" id="UP000314980"/>
    </source>
</evidence>
<dbReference type="Gene3D" id="3.40.50.300">
    <property type="entry name" value="P-loop containing nucleotide triphosphate hydrolases"/>
    <property type="match status" value="1"/>
</dbReference>
<evidence type="ECO:0000256" key="6">
    <source>
        <dbReference type="ARBA" id="ARBA00022917"/>
    </source>
</evidence>
<comment type="similarity">
    <text evidence="2">Belongs to the TRAFAC class translation factor GTPase superfamily. Classic translation factor GTPase family. EF-G/EF-2 subfamily.</text>
</comment>
<evidence type="ECO:0000256" key="5">
    <source>
        <dbReference type="ARBA" id="ARBA00022801"/>
    </source>
</evidence>
<feature type="domain" description="Tr-type G" evidence="12">
    <location>
        <begin position="16"/>
        <end position="293"/>
    </location>
</feature>
<evidence type="ECO:0000256" key="7">
    <source>
        <dbReference type="ARBA" id="ARBA00022946"/>
    </source>
</evidence>
<dbReference type="InterPro" id="IPR009000">
    <property type="entry name" value="Transl_B-barrel_sf"/>
</dbReference>
<comment type="catalytic activity">
    <reaction evidence="10">
        <text>GTP + H2O = GDP + phosphate + H(+)</text>
        <dbReference type="Rhea" id="RHEA:19669"/>
        <dbReference type="ChEBI" id="CHEBI:15377"/>
        <dbReference type="ChEBI" id="CHEBI:15378"/>
        <dbReference type="ChEBI" id="CHEBI:37565"/>
        <dbReference type="ChEBI" id="CHEBI:43474"/>
        <dbReference type="ChEBI" id="CHEBI:58189"/>
    </reaction>
    <physiologicalReaction direction="left-to-right" evidence="10">
        <dbReference type="Rhea" id="RHEA:19670"/>
    </physiologicalReaction>
</comment>
<comment type="pathway">
    <text evidence="11">Protein biosynthesis; polypeptide chain elongation.</text>
</comment>
<dbReference type="FunFam" id="3.30.230.10:FF:000003">
    <property type="entry name" value="Elongation factor G"/>
    <property type="match status" value="1"/>
</dbReference>
<dbReference type="InterPro" id="IPR041095">
    <property type="entry name" value="EFG_II"/>
</dbReference>
<dbReference type="NCBIfam" id="TIGR00231">
    <property type="entry name" value="small_GTP"/>
    <property type="match status" value="1"/>
</dbReference>
<dbReference type="CDD" id="cd04097">
    <property type="entry name" value="mtEFG1_C"/>
    <property type="match status" value="1"/>
</dbReference>
<dbReference type="InterPro" id="IPR000640">
    <property type="entry name" value="EFG_V-like"/>
</dbReference>